<keyword evidence="10" id="KW-1185">Reference proteome</keyword>
<dbReference type="GO" id="GO:0005975">
    <property type="term" value="P:carbohydrate metabolic process"/>
    <property type="evidence" value="ECO:0007669"/>
    <property type="project" value="InterPro"/>
</dbReference>
<dbReference type="PANTHER" id="PTHR43793">
    <property type="entry name" value="FAD SYNTHASE"/>
    <property type="match status" value="1"/>
</dbReference>
<dbReference type="EC" id="2.7.7.70" evidence="1"/>
<evidence type="ECO:0000256" key="4">
    <source>
        <dbReference type="ARBA" id="ARBA00022741"/>
    </source>
</evidence>
<keyword evidence="4" id="KW-0547">Nucleotide-binding</keyword>
<evidence type="ECO:0000256" key="3">
    <source>
        <dbReference type="ARBA" id="ARBA00022695"/>
    </source>
</evidence>
<feature type="domain" description="Cytidyltransferase-like" evidence="8">
    <location>
        <begin position="29"/>
        <end position="123"/>
    </location>
</feature>
<evidence type="ECO:0000313" key="9">
    <source>
        <dbReference type="EMBL" id="MBL3654931.1"/>
    </source>
</evidence>
<comment type="catalytic activity">
    <reaction evidence="7">
        <text>D-glycero-beta-D-manno-heptose 1-phosphate + ATP + H(+) = ADP-D-glycero-beta-D-manno-heptose + diphosphate</text>
        <dbReference type="Rhea" id="RHEA:27465"/>
        <dbReference type="ChEBI" id="CHEBI:15378"/>
        <dbReference type="ChEBI" id="CHEBI:30616"/>
        <dbReference type="ChEBI" id="CHEBI:33019"/>
        <dbReference type="ChEBI" id="CHEBI:59967"/>
        <dbReference type="ChEBI" id="CHEBI:61593"/>
        <dbReference type="EC" id="2.7.7.70"/>
    </reaction>
</comment>
<name>A0A937F4M8_9BACT</name>
<dbReference type="InterPro" id="IPR014729">
    <property type="entry name" value="Rossmann-like_a/b/a_fold"/>
</dbReference>
<dbReference type="GO" id="GO:0005524">
    <property type="term" value="F:ATP binding"/>
    <property type="evidence" value="ECO:0007669"/>
    <property type="project" value="UniProtKB-KW"/>
</dbReference>
<dbReference type="GO" id="GO:0016779">
    <property type="term" value="F:nucleotidyltransferase activity"/>
    <property type="evidence" value="ECO:0007669"/>
    <property type="project" value="UniProtKB-KW"/>
</dbReference>
<keyword evidence="3 9" id="KW-0548">Nucleotidyltransferase</keyword>
<organism evidence="9 10">
    <name type="scientific">Fulvivirga sediminis</name>
    <dbReference type="NCBI Taxonomy" id="2803949"/>
    <lineage>
        <taxon>Bacteria</taxon>
        <taxon>Pseudomonadati</taxon>
        <taxon>Bacteroidota</taxon>
        <taxon>Cytophagia</taxon>
        <taxon>Cytophagales</taxon>
        <taxon>Fulvivirgaceae</taxon>
        <taxon>Fulvivirga</taxon>
    </lineage>
</organism>
<dbReference type="NCBIfam" id="TIGR02199">
    <property type="entry name" value="rfaE_dom_II"/>
    <property type="match status" value="1"/>
</dbReference>
<evidence type="ECO:0000313" key="10">
    <source>
        <dbReference type="Proteomes" id="UP000659388"/>
    </source>
</evidence>
<dbReference type="GO" id="GO:0016773">
    <property type="term" value="F:phosphotransferase activity, alcohol group as acceptor"/>
    <property type="evidence" value="ECO:0007669"/>
    <property type="project" value="InterPro"/>
</dbReference>
<dbReference type="Proteomes" id="UP000659388">
    <property type="component" value="Unassembled WGS sequence"/>
</dbReference>
<evidence type="ECO:0000256" key="5">
    <source>
        <dbReference type="ARBA" id="ARBA00022840"/>
    </source>
</evidence>
<comment type="caution">
    <text evidence="9">The sequence shown here is derived from an EMBL/GenBank/DDBJ whole genome shotgun (WGS) entry which is preliminary data.</text>
</comment>
<dbReference type="InterPro" id="IPR050385">
    <property type="entry name" value="Archaeal_FAD_synthase"/>
</dbReference>
<keyword evidence="2" id="KW-0808">Transferase</keyword>
<evidence type="ECO:0000256" key="7">
    <source>
        <dbReference type="ARBA" id="ARBA00047428"/>
    </source>
</evidence>
<keyword evidence="5" id="KW-0067">ATP-binding</keyword>
<dbReference type="AlphaFoldDB" id="A0A937F4M8"/>
<dbReference type="SUPFAM" id="SSF52374">
    <property type="entry name" value="Nucleotidylyl transferase"/>
    <property type="match status" value="1"/>
</dbReference>
<dbReference type="Pfam" id="PF01467">
    <property type="entry name" value="CTP_transf_like"/>
    <property type="match status" value="1"/>
</dbReference>
<proteinExistence type="predicted"/>
<evidence type="ECO:0000256" key="2">
    <source>
        <dbReference type="ARBA" id="ARBA00022679"/>
    </source>
</evidence>
<gene>
    <name evidence="9" type="primary">rfaE2</name>
    <name evidence="9" type="ORF">JL102_02215</name>
</gene>
<dbReference type="RefSeq" id="WP_202242041.1">
    <property type="nucleotide sequence ID" value="NZ_JAESIY010000001.1"/>
</dbReference>
<dbReference type="InterPro" id="IPR004821">
    <property type="entry name" value="Cyt_trans-like"/>
</dbReference>
<dbReference type="EMBL" id="JAESIY010000001">
    <property type="protein sequence ID" value="MBL3654931.1"/>
    <property type="molecule type" value="Genomic_DNA"/>
</dbReference>
<dbReference type="NCBIfam" id="TIGR00125">
    <property type="entry name" value="cyt_tran_rel"/>
    <property type="match status" value="1"/>
</dbReference>
<evidence type="ECO:0000256" key="1">
    <source>
        <dbReference type="ARBA" id="ARBA00012519"/>
    </source>
</evidence>
<keyword evidence="6" id="KW-0119">Carbohydrate metabolism</keyword>
<accession>A0A937F4M8</accession>
<dbReference type="Gene3D" id="3.40.50.620">
    <property type="entry name" value="HUPs"/>
    <property type="match status" value="1"/>
</dbReference>
<sequence>MKTKQKIVELGDLVRLRKSWSEKGEKVVFTNGCFDILHLGHVDYLEKAAELGDRLIVAINTDASVKRLKGEERPLNDEYARARLLASLSFVDAVTYFSQDTPLEVITEILPDILVKGSDYLTENIVGSDIVIKNGGVVKTIDLVDGYSTTGLVNKIKKGL</sequence>
<reference evidence="9" key="1">
    <citation type="submission" date="2021-01" db="EMBL/GenBank/DDBJ databases">
        <title>Fulvivirga kasyanovii gen. nov., sp nov., a novel member of the phylum Bacteroidetes isolated from seawater in a mussel farm.</title>
        <authorList>
            <person name="Zhao L.-H."/>
            <person name="Wang Z.-J."/>
        </authorList>
    </citation>
    <scope>NUCLEOTIDE SEQUENCE</scope>
    <source>
        <strain evidence="9">2943</strain>
    </source>
</reference>
<evidence type="ECO:0000256" key="6">
    <source>
        <dbReference type="ARBA" id="ARBA00023277"/>
    </source>
</evidence>
<dbReference type="InterPro" id="IPR011914">
    <property type="entry name" value="RfaE_dom_II"/>
</dbReference>
<dbReference type="PANTHER" id="PTHR43793:SF2">
    <property type="entry name" value="BIFUNCTIONAL PROTEIN HLDE"/>
    <property type="match status" value="1"/>
</dbReference>
<protein>
    <recommendedName>
        <fullName evidence="1">D-glycero-beta-D-manno-heptose 1-phosphate adenylyltransferase</fullName>
        <ecNumber evidence="1">2.7.7.70</ecNumber>
    </recommendedName>
</protein>
<evidence type="ECO:0000259" key="8">
    <source>
        <dbReference type="Pfam" id="PF01467"/>
    </source>
</evidence>